<dbReference type="InterPro" id="IPR036249">
    <property type="entry name" value="Thioredoxin-like_sf"/>
</dbReference>
<feature type="region of interest" description="Disordered" evidence="3">
    <location>
        <begin position="128"/>
        <end position="174"/>
    </location>
</feature>
<dbReference type="CDD" id="cd03062">
    <property type="entry name" value="TRX_Fd_Sucrase"/>
    <property type="match status" value="1"/>
</dbReference>
<dbReference type="InterPro" id="IPR009737">
    <property type="entry name" value="Aim32/Apd1-like"/>
</dbReference>
<dbReference type="Pfam" id="PF06999">
    <property type="entry name" value="Suc_Fer-like"/>
    <property type="match status" value="1"/>
</dbReference>
<dbReference type="SUPFAM" id="SSF52833">
    <property type="entry name" value="Thioredoxin-like"/>
    <property type="match status" value="1"/>
</dbReference>
<accession>A0AB34KI70</accession>
<comment type="similarity">
    <text evidence="1">Belongs to the AIM32 family.</text>
</comment>
<keyword evidence="5" id="KW-1185">Reference proteome</keyword>
<dbReference type="PANTHER" id="PTHR31902">
    <property type="entry name" value="ACTIN PATCHES DISTAL PROTEIN 1"/>
    <property type="match status" value="1"/>
</dbReference>
<proteinExistence type="inferred from homology"/>
<dbReference type="Proteomes" id="UP000803884">
    <property type="component" value="Unassembled WGS sequence"/>
</dbReference>
<name>A0AB34KI70_9PEZI</name>
<dbReference type="Gene3D" id="3.40.30.10">
    <property type="entry name" value="Glutaredoxin"/>
    <property type="match status" value="1"/>
</dbReference>
<gene>
    <name evidence="4" type="ORF">WHR41_06828</name>
</gene>
<reference evidence="4 5" key="1">
    <citation type="journal article" date="2020" name="Microbiol. Resour. Announc.">
        <title>Draft Genome Sequence of a Cladosporium Species Isolated from the Mesophotic Ascidian Didemnum maculosum.</title>
        <authorList>
            <person name="Gioti A."/>
            <person name="Siaperas R."/>
            <person name="Nikolaivits E."/>
            <person name="Le Goff G."/>
            <person name="Ouazzani J."/>
            <person name="Kotoulas G."/>
            <person name="Topakas E."/>
        </authorList>
    </citation>
    <scope>NUCLEOTIDE SEQUENCE [LARGE SCALE GENOMIC DNA]</scope>
    <source>
        <strain evidence="4 5">TM138-S3</strain>
    </source>
</reference>
<dbReference type="AlphaFoldDB" id="A0AB34KI70"/>
<dbReference type="GeneID" id="96008271"/>
<evidence type="ECO:0000256" key="2">
    <source>
        <dbReference type="ARBA" id="ARBA00040895"/>
    </source>
</evidence>
<feature type="compositionally biased region" description="Polar residues" evidence="3">
    <location>
        <begin position="128"/>
        <end position="155"/>
    </location>
</feature>
<evidence type="ECO:0000313" key="4">
    <source>
        <dbReference type="EMBL" id="KAL1584639.1"/>
    </source>
</evidence>
<dbReference type="PANTHER" id="PTHR31902:SF7">
    <property type="entry name" value="ALTERED INHERITANCE OF MITOCHONDRIA PROTEIN 32"/>
    <property type="match status" value="1"/>
</dbReference>
<evidence type="ECO:0000256" key="1">
    <source>
        <dbReference type="ARBA" id="ARBA00038208"/>
    </source>
</evidence>
<sequence>MAMNAFRLGGRRAFELSRSSGARSTRSLRRGYASRIDIPFAPPPVPTIERCPAPTCQCRETPPGLDIEREQGINGSMASYAEQVLISTGKEDWTSRIEDEEDGAFLRQLKGFLGRNGKYSNPYHNVMLTNSSFPPTPNAPHQTDRSTQAHASSIPTGGPGKDPSIVPQSAPPGPPASAFLLPSFHYVPNIPTESTAVEAFLKGFVLPSRLHQSHDRLTREQKNILLRSPEIQRQFPGARKVDEILILICGHGGRDERCGKLGPVLRDEFEEKLQRQNVPLLKDTPVVEAEEVKTEVEGYTPTARVGLISHIGGHKWAGNVIVYIPPSFGDNALAGKGIWYGRVGPEHVEGIVAKTVLEGKVIKELFRGGVGQEGEILRF</sequence>
<comment type="caution">
    <text evidence="4">The sequence shown here is derived from an EMBL/GenBank/DDBJ whole genome shotgun (WGS) entry which is preliminary data.</text>
</comment>
<evidence type="ECO:0000256" key="3">
    <source>
        <dbReference type="SAM" id="MobiDB-lite"/>
    </source>
</evidence>
<evidence type="ECO:0000313" key="5">
    <source>
        <dbReference type="Proteomes" id="UP000803884"/>
    </source>
</evidence>
<organism evidence="4 5">
    <name type="scientific">Cladosporium halotolerans</name>
    <dbReference type="NCBI Taxonomy" id="1052096"/>
    <lineage>
        <taxon>Eukaryota</taxon>
        <taxon>Fungi</taxon>
        <taxon>Dikarya</taxon>
        <taxon>Ascomycota</taxon>
        <taxon>Pezizomycotina</taxon>
        <taxon>Dothideomycetes</taxon>
        <taxon>Dothideomycetidae</taxon>
        <taxon>Cladosporiales</taxon>
        <taxon>Cladosporiaceae</taxon>
        <taxon>Cladosporium</taxon>
    </lineage>
</organism>
<dbReference type="RefSeq" id="XP_069227745.1">
    <property type="nucleotide sequence ID" value="XM_069375433.1"/>
</dbReference>
<dbReference type="EMBL" id="JAAQHG020000024">
    <property type="protein sequence ID" value="KAL1584639.1"/>
    <property type="molecule type" value="Genomic_DNA"/>
</dbReference>
<protein>
    <recommendedName>
        <fullName evidence="2">Altered inheritance of mitochondria protein 32</fullName>
    </recommendedName>
</protein>